<reference evidence="1" key="1">
    <citation type="journal article" date="2014" name="Front. Microbiol.">
        <title>High frequency of phylogenetically diverse reductive dehalogenase-homologous genes in deep subseafloor sedimentary metagenomes.</title>
        <authorList>
            <person name="Kawai M."/>
            <person name="Futagami T."/>
            <person name="Toyoda A."/>
            <person name="Takaki Y."/>
            <person name="Nishi S."/>
            <person name="Hori S."/>
            <person name="Arai W."/>
            <person name="Tsubouchi T."/>
            <person name="Morono Y."/>
            <person name="Uchiyama I."/>
            <person name="Ito T."/>
            <person name="Fujiyama A."/>
            <person name="Inagaki F."/>
            <person name="Takami H."/>
        </authorList>
    </citation>
    <scope>NUCLEOTIDE SEQUENCE</scope>
    <source>
        <strain evidence="1">Expedition CK06-06</strain>
    </source>
</reference>
<protein>
    <submittedName>
        <fullName evidence="1">Uncharacterized protein</fullName>
    </submittedName>
</protein>
<sequence length="77" mass="8879">KGNRIIMFIKGDATFSSPEKVEMQNVLGKVVAVEKNGRKKRLDTKFYQIKGLLFAGTSPFSQWTYPFLSKIKKYFNN</sequence>
<dbReference type="EMBL" id="BARW01002420">
    <property type="protein sequence ID" value="GAI71155.1"/>
    <property type="molecule type" value="Genomic_DNA"/>
</dbReference>
<proteinExistence type="predicted"/>
<name>X1S6T6_9ZZZZ</name>
<feature type="non-terminal residue" evidence="1">
    <location>
        <position position="1"/>
    </location>
</feature>
<comment type="caution">
    <text evidence="1">The sequence shown here is derived from an EMBL/GenBank/DDBJ whole genome shotgun (WGS) entry which is preliminary data.</text>
</comment>
<accession>X1S6T6</accession>
<gene>
    <name evidence="1" type="ORF">S12H4_06763</name>
</gene>
<evidence type="ECO:0000313" key="1">
    <source>
        <dbReference type="EMBL" id="GAI71155.1"/>
    </source>
</evidence>
<dbReference type="AlphaFoldDB" id="X1S6T6"/>
<organism evidence="1">
    <name type="scientific">marine sediment metagenome</name>
    <dbReference type="NCBI Taxonomy" id="412755"/>
    <lineage>
        <taxon>unclassified sequences</taxon>
        <taxon>metagenomes</taxon>
        <taxon>ecological metagenomes</taxon>
    </lineage>
</organism>